<evidence type="ECO:0000313" key="3">
    <source>
        <dbReference type="Proteomes" id="UP000478463"/>
    </source>
</evidence>
<dbReference type="AlphaFoldDB" id="A0A6L7IQG9"/>
<evidence type="ECO:0000313" key="2">
    <source>
        <dbReference type="EMBL" id="QOS66688.1"/>
    </source>
</evidence>
<dbReference type="RefSeq" id="WP_160941496.1">
    <property type="nucleotide sequence ID" value="NZ_CP063310.1"/>
</dbReference>
<dbReference type="Proteomes" id="UP000478463">
    <property type="component" value="Chromosome"/>
</dbReference>
<organism evidence="2 3">
    <name type="scientific">Eggerthella guodeyinii</name>
    <dbReference type="NCBI Taxonomy" id="2690837"/>
    <lineage>
        <taxon>Bacteria</taxon>
        <taxon>Bacillati</taxon>
        <taxon>Actinomycetota</taxon>
        <taxon>Coriobacteriia</taxon>
        <taxon>Eggerthellales</taxon>
        <taxon>Eggerthellaceae</taxon>
        <taxon>Eggerthella</taxon>
    </lineage>
</organism>
<dbReference type="KEGG" id="egd:GS424_008890"/>
<dbReference type="EMBL" id="CP063310">
    <property type="protein sequence ID" value="QOS66688.1"/>
    <property type="molecule type" value="Genomic_DNA"/>
</dbReference>
<proteinExistence type="predicted"/>
<reference evidence="2 3" key="1">
    <citation type="submission" date="2020-10" db="EMBL/GenBank/DDBJ databases">
        <title>Eggerthella sp. nov., isolated from human feces.</title>
        <authorList>
            <person name="Yajun G."/>
        </authorList>
    </citation>
    <scope>NUCLEOTIDE SEQUENCE [LARGE SCALE GENOMIC DNA]</scope>
    <source>
        <strain evidence="2 3">HF-1101</strain>
    </source>
</reference>
<name>A0A6L7IQG9_9ACTN</name>
<protein>
    <submittedName>
        <fullName evidence="2">Uncharacterized protein</fullName>
    </submittedName>
</protein>
<accession>A0A6L7IQG9</accession>
<sequence>MLYMRLQEAYEAESTEMADNVFVVRSSLDESVRMIGDAEEALSSLKGPSRKLACEAEGGRAMKDASVARSPGTASAARRRRRGPCARSSGSRSAGTDRARRALKAARSSAIAALSARDNLRFSVTRWF</sequence>
<feature type="compositionally biased region" description="Low complexity" evidence="1">
    <location>
        <begin position="85"/>
        <end position="94"/>
    </location>
</feature>
<gene>
    <name evidence="2" type="ORF">GS424_008890</name>
</gene>
<feature type="region of interest" description="Disordered" evidence="1">
    <location>
        <begin position="58"/>
        <end position="101"/>
    </location>
</feature>
<evidence type="ECO:0000256" key="1">
    <source>
        <dbReference type="SAM" id="MobiDB-lite"/>
    </source>
</evidence>